<reference evidence="2" key="1">
    <citation type="submission" date="2025-08" db="UniProtKB">
        <authorList>
            <consortium name="RefSeq"/>
        </authorList>
    </citation>
    <scope>IDENTIFICATION</scope>
    <source>
        <strain evidence="2">Aabys</strain>
        <tissue evidence="2">Whole body</tissue>
    </source>
</reference>
<dbReference type="Proteomes" id="UP001652621">
    <property type="component" value="Unplaced"/>
</dbReference>
<gene>
    <name evidence="2" type="primary">LOC131805840</name>
</gene>
<name>A0ABM3VIP3_MUSDO</name>
<proteinExistence type="predicted"/>
<dbReference type="GeneID" id="131805840"/>
<accession>A0ABM3VIP3</accession>
<evidence type="ECO:0000313" key="2">
    <source>
        <dbReference type="RefSeq" id="XP_058985508.1"/>
    </source>
</evidence>
<protein>
    <submittedName>
        <fullName evidence="2">Venom dipeptidyl peptidase 4-like</fullName>
    </submittedName>
</protein>
<keyword evidence="1" id="KW-1185">Reference proteome</keyword>
<evidence type="ECO:0000313" key="1">
    <source>
        <dbReference type="Proteomes" id="UP001652621"/>
    </source>
</evidence>
<sequence length="89" mass="10162">MAPGVTWLGDTELDTGSFDDLKNIANNSLLLIHDPADDDLNYQYSLRMQQILNGNGVLFDEWVLAGEGPFMQLELYETMDNFWINCFNL</sequence>
<organism evidence="1 2">
    <name type="scientific">Musca domestica</name>
    <name type="common">House fly</name>
    <dbReference type="NCBI Taxonomy" id="7370"/>
    <lineage>
        <taxon>Eukaryota</taxon>
        <taxon>Metazoa</taxon>
        <taxon>Ecdysozoa</taxon>
        <taxon>Arthropoda</taxon>
        <taxon>Hexapoda</taxon>
        <taxon>Insecta</taxon>
        <taxon>Pterygota</taxon>
        <taxon>Neoptera</taxon>
        <taxon>Endopterygota</taxon>
        <taxon>Diptera</taxon>
        <taxon>Brachycera</taxon>
        <taxon>Muscomorpha</taxon>
        <taxon>Muscoidea</taxon>
        <taxon>Muscidae</taxon>
        <taxon>Musca</taxon>
    </lineage>
</organism>
<dbReference type="RefSeq" id="XP_058985508.1">
    <property type="nucleotide sequence ID" value="XM_059129525.1"/>
</dbReference>